<accession>A0A0E9RG01</accession>
<proteinExistence type="predicted"/>
<dbReference type="PROSITE" id="PS51257">
    <property type="entry name" value="PROKAR_LIPOPROTEIN"/>
    <property type="match status" value="1"/>
</dbReference>
<reference evidence="1" key="1">
    <citation type="submission" date="2014-11" db="EMBL/GenBank/DDBJ databases">
        <authorList>
            <person name="Amaro Gonzalez C."/>
        </authorList>
    </citation>
    <scope>NUCLEOTIDE SEQUENCE</scope>
</reference>
<reference evidence="1" key="2">
    <citation type="journal article" date="2015" name="Fish Shellfish Immunol.">
        <title>Early steps in the European eel (Anguilla anguilla)-Vibrio vulnificus interaction in the gills: Role of the RtxA13 toxin.</title>
        <authorList>
            <person name="Callol A."/>
            <person name="Pajuelo D."/>
            <person name="Ebbesson L."/>
            <person name="Teles M."/>
            <person name="MacKenzie S."/>
            <person name="Amaro C."/>
        </authorList>
    </citation>
    <scope>NUCLEOTIDE SEQUENCE</scope>
</reference>
<dbReference type="AlphaFoldDB" id="A0A0E9RG01"/>
<dbReference type="EMBL" id="GBXM01104240">
    <property type="protein sequence ID" value="JAH04337.1"/>
    <property type="molecule type" value="Transcribed_RNA"/>
</dbReference>
<organism evidence="1">
    <name type="scientific">Anguilla anguilla</name>
    <name type="common">European freshwater eel</name>
    <name type="synonym">Muraena anguilla</name>
    <dbReference type="NCBI Taxonomy" id="7936"/>
    <lineage>
        <taxon>Eukaryota</taxon>
        <taxon>Metazoa</taxon>
        <taxon>Chordata</taxon>
        <taxon>Craniata</taxon>
        <taxon>Vertebrata</taxon>
        <taxon>Euteleostomi</taxon>
        <taxon>Actinopterygii</taxon>
        <taxon>Neopterygii</taxon>
        <taxon>Teleostei</taxon>
        <taxon>Anguilliformes</taxon>
        <taxon>Anguillidae</taxon>
        <taxon>Anguilla</taxon>
    </lineage>
</organism>
<name>A0A0E9RG01_ANGAN</name>
<dbReference type="EMBL" id="GBXM01080548">
    <property type="protein sequence ID" value="JAH28029.1"/>
    <property type="molecule type" value="Transcribed_RNA"/>
</dbReference>
<sequence>MLIPRHTRYILHYCNSWVACSNDTTLYDD</sequence>
<protein>
    <submittedName>
        <fullName evidence="1">Uncharacterized protein</fullName>
    </submittedName>
</protein>
<evidence type="ECO:0000313" key="1">
    <source>
        <dbReference type="EMBL" id="JAH28029.1"/>
    </source>
</evidence>